<keyword evidence="1" id="KW-0732">Signal</keyword>
<evidence type="ECO:0000256" key="1">
    <source>
        <dbReference type="SAM" id="SignalP"/>
    </source>
</evidence>
<feature type="chain" id="PRO_5015191711" evidence="1">
    <location>
        <begin position="18"/>
        <end position="53"/>
    </location>
</feature>
<name>A0A2P2NSP4_RHIMU</name>
<sequence>MWPIFLYLTCFIHIRLCQLMLNSPLCFHFGLYSFSNVSLKVFLYPHISPGWMA</sequence>
<dbReference type="EMBL" id="GGEC01065044">
    <property type="protein sequence ID" value="MBX45528.1"/>
    <property type="molecule type" value="Transcribed_RNA"/>
</dbReference>
<reference evidence="2" key="1">
    <citation type="submission" date="2018-02" db="EMBL/GenBank/DDBJ databases">
        <title>Rhizophora mucronata_Transcriptome.</title>
        <authorList>
            <person name="Meera S.P."/>
            <person name="Sreeshan A."/>
            <person name="Augustine A."/>
        </authorList>
    </citation>
    <scope>NUCLEOTIDE SEQUENCE</scope>
    <source>
        <tissue evidence="2">Leaf</tissue>
    </source>
</reference>
<proteinExistence type="predicted"/>
<accession>A0A2P2NSP4</accession>
<feature type="signal peptide" evidence="1">
    <location>
        <begin position="1"/>
        <end position="17"/>
    </location>
</feature>
<organism evidence="2">
    <name type="scientific">Rhizophora mucronata</name>
    <name type="common">Asiatic mangrove</name>
    <dbReference type="NCBI Taxonomy" id="61149"/>
    <lineage>
        <taxon>Eukaryota</taxon>
        <taxon>Viridiplantae</taxon>
        <taxon>Streptophyta</taxon>
        <taxon>Embryophyta</taxon>
        <taxon>Tracheophyta</taxon>
        <taxon>Spermatophyta</taxon>
        <taxon>Magnoliopsida</taxon>
        <taxon>eudicotyledons</taxon>
        <taxon>Gunneridae</taxon>
        <taxon>Pentapetalae</taxon>
        <taxon>rosids</taxon>
        <taxon>fabids</taxon>
        <taxon>Malpighiales</taxon>
        <taxon>Rhizophoraceae</taxon>
        <taxon>Rhizophora</taxon>
    </lineage>
</organism>
<dbReference type="AlphaFoldDB" id="A0A2P2NSP4"/>
<evidence type="ECO:0000313" key="2">
    <source>
        <dbReference type="EMBL" id="MBX45528.1"/>
    </source>
</evidence>
<protein>
    <submittedName>
        <fullName evidence="2">Uncharacterized protein</fullName>
    </submittedName>
</protein>